<comment type="caution">
    <text evidence="1">The sequence shown here is derived from an EMBL/GenBank/DDBJ whole genome shotgun (WGS) entry which is preliminary data.</text>
</comment>
<evidence type="ECO:0000313" key="1">
    <source>
        <dbReference type="EMBL" id="OWF66156.1"/>
    </source>
</evidence>
<dbReference type="OrthoDB" id="9126118at2"/>
<gene>
    <name evidence="1" type="ORF">B6A14_02865</name>
</gene>
<keyword evidence="2" id="KW-1185">Reference proteome</keyword>
<evidence type="ECO:0000313" key="2">
    <source>
        <dbReference type="Proteomes" id="UP000196880"/>
    </source>
</evidence>
<proteinExistence type="predicted"/>
<name>A0A210RYS5_9BURK</name>
<dbReference type="AlphaFoldDB" id="A0A210RYS5"/>
<protein>
    <submittedName>
        <fullName evidence="1">Uncharacterized protein</fullName>
    </submittedName>
</protein>
<dbReference type="Proteomes" id="UP000196880">
    <property type="component" value="Unassembled WGS sequence"/>
</dbReference>
<reference evidence="1 2" key="1">
    <citation type="submission" date="2017-03" db="EMBL/GenBank/DDBJ databases">
        <title>New species Polynucleobacter sp. MWH-EgelM1-30-B4.</title>
        <authorList>
            <person name="Hahn M.W."/>
        </authorList>
    </citation>
    <scope>NUCLEOTIDE SEQUENCE [LARGE SCALE GENOMIC DNA]</scope>
    <source>
        <strain evidence="1 2">MWH-EgelM1-30-B4</strain>
    </source>
</reference>
<dbReference type="EMBL" id="NAIA01000002">
    <property type="protein sequence ID" value="OWF66156.1"/>
    <property type="molecule type" value="Genomic_DNA"/>
</dbReference>
<sequence>MAIRFLIDYDNPDAGIGHSMGIINRAIKIASRNQLQLVYSESQLNKSHSGSLKWNMKQFLRRLRGKKAYETHNIGNALNLMLDLKNLLPSREDLEKKIAQRKIKVLELPRLQIDIPSNEQCDDKVYQEIDRFIQNNPDSNIAFKISQNLSGDYEYASTKAWFLNAYSKARESYPIPLLFSPNKLNIALHIRRGDLLPGRQFSDLSSRMLPDAWYLEVLNTILSNLPGLVAIHIYSEGKDGRYCSEAGVPFSWKEYFQNSGHEIHEYIDGDFMGTFHHLLHADLLIGSKSGMSHLAGMLGNQVKLMPEMWHSYRGANKLLELPSSQTEIDRQALANHIKLHLG</sequence>
<organism evidence="1 2">
    <name type="scientific">Polynucleobacter hirudinilacicola</name>
    <dbReference type="NCBI Taxonomy" id="1743166"/>
    <lineage>
        <taxon>Bacteria</taxon>
        <taxon>Pseudomonadati</taxon>
        <taxon>Pseudomonadota</taxon>
        <taxon>Betaproteobacteria</taxon>
        <taxon>Burkholderiales</taxon>
        <taxon>Burkholderiaceae</taxon>
        <taxon>Polynucleobacter</taxon>
    </lineage>
</organism>
<accession>A0A210RYS5</accession>